<dbReference type="AlphaFoldDB" id="A0AAV9V1J0"/>
<keyword evidence="4" id="KW-1185">Reference proteome</keyword>
<feature type="compositionally biased region" description="Pro residues" evidence="2">
    <location>
        <begin position="284"/>
        <end position="293"/>
    </location>
</feature>
<feature type="compositionally biased region" description="Basic and acidic residues" evidence="2">
    <location>
        <begin position="250"/>
        <end position="274"/>
    </location>
</feature>
<name>A0AAV9V1J0_9PEZI</name>
<comment type="caution">
    <text evidence="3">The sequence shown here is derived from an EMBL/GenBank/DDBJ whole genome shotgun (WGS) entry which is preliminary data.</text>
</comment>
<evidence type="ECO:0000313" key="4">
    <source>
        <dbReference type="Proteomes" id="UP001373714"/>
    </source>
</evidence>
<keyword evidence="1" id="KW-0175">Coiled coil</keyword>
<feature type="coiled-coil region" evidence="1">
    <location>
        <begin position="317"/>
        <end position="351"/>
    </location>
</feature>
<feature type="region of interest" description="Disordered" evidence="2">
    <location>
        <begin position="865"/>
        <end position="915"/>
    </location>
</feature>
<evidence type="ECO:0000313" key="3">
    <source>
        <dbReference type="EMBL" id="KAK6352587.1"/>
    </source>
</evidence>
<dbReference type="Proteomes" id="UP001373714">
    <property type="component" value="Unassembled WGS sequence"/>
</dbReference>
<protein>
    <submittedName>
        <fullName evidence="3">Uncharacterized protein</fullName>
    </submittedName>
</protein>
<feature type="compositionally biased region" description="Basic residues" evidence="2">
    <location>
        <begin position="110"/>
        <end position="120"/>
    </location>
</feature>
<feature type="compositionally biased region" description="Low complexity" evidence="2">
    <location>
        <begin position="89"/>
        <end position="108"/>
    </location>
</feature>
<feature type="compositionally biased region" description="Basic and acidic residues" evidence="2">
    <location>
        <begin position="882"/>
        <end position="903"/>
    </location>
</feature>
<accession>A0AAV9V1J0</accession>
<reference evidence="3 4" key="1">
    <citation type="submission" date="2019-10" db="EMBL/GenBank/DDBJ databases">
        <authorList>
            <person name="Palmer J.M."/>
        </authorList>
    </citation>
    <scope>NUCLEOTIDE SEQUENCE [LARGE SCALE GENOMIC DNA]</scope>
    <source>
        <strain evidence="3 4">TWF730</strain>
    </source>
</reference>
<evidence type="ECO:0000256" key="2">
    <source>
        <dbReference type="SAM" id="MobiDB-lite"/>
    </source>
</evidence>
<proteinExistence type="predicted"/>
<feature type="region of interest" description="Disordered" evidence="2">
    <location>
        <begin position="32"/>
        <end position="125"/>
    </location>
</feature>
<evidence type="ECO:0000256" key="1">
    <source>
        <dbReference type="SAM" id="Coils"/>
    </source>
</evidence>
<feature type="compositionally biased region" description="Basic and acidic residues" evidence="2">
    <location>
        <begin position="40"/>
        <end position="50"/>
    </location>
</feature>
<organism evidence="3 4">
    <name type="scientific">Orbilia blumenaviensis</name>
    <dbReference type="NCBI Taxonomy" id="1796055"/>
    <lineage>
        <taxon>Eukaryota</taxon>
        <taxon>Fungi</taxon>
        <taxon>Dikarya</taxon>
        <taxon>Ascomycota</taxon>
        <taxon>Pezizomycotina</taxon>
        <taxon>Orbiliomycetes</taxon>
        <taxon>Orbiliales</taxon>
        <taxon>Orbiliaceae</taxon>
        <taxon>Orbilia</taxon>
    </lineage>
</organism>
<dbReference type="EMBL" id="JAVHNS010000006">
    <property type="protein sequence ID" value="KAK6352587.1"/>
    <property type="molecule type" value="Genomic_DNA"/>
</dbReference>
<feature type="region of interest" description="Disordered" evidence="2">
    <location>
        <begin position="193"/>
        <end position="296"/>
    </location>
</feature>
<gene>
    <name evidence="3" type="ORF">TWF730_009410</name>
</gene>
<sequence>MASVRALTCRLPLRKLQPVLLSTIRLLTTTTTTTTTSQAHTDRLDLRRTDAGVTGRKHRLDGIRPYSTDNHTSAESRDDLPPSLNFPDTSQTNTNASTSTPTSNTSNTGRRAKKRSKKNAKAVVLSEEDANWQRTVDDVVDSVFDTTTELLPRNPDGLPEEVARAKDVEDSTEYIETARGWDVEDLGKKKKKKKKKNKAATALAGEEEEEEAVVADGPAPITSILDFGLPNRSKSESTTSPAVDSFIPDRILEKTQREHTIARITKDPIADKPSKKQKKGPGAKPAPAPPPPTKEISLEDLFLKYESSIKANKQRDLETLDSLVTDQERRLEEHNLAVQRGAERLREEKQRKLDEEWEHNEDIFAEGEPVEETLENIEPARSEAAPAVPLENDKPGLNTGEPVVEPSADWLERLERRRAERKKVADEARQKAEAEAWSSEGRGLNTSVLFTQSAPEPCDVDLVWHNNDNYTPTQSYNRPTPLEPETILGRRIGDPSQLLSALSNGRNEYQYSLENLRLMRQGMEVAGLHERLRRTKLPFQFPAIKYEDIENIFRPRLPAGVATAYEPFPLIEPQESAVGIPFLWLLLENNSQSQALYGPVKNCQGYHPAPTRFFDPFLMSFMGYLKPTSIITDANYRQPYPRQQTIVSYMGIPTMVLLTVPSLPYSEAMKPRNIIAQLIAELFSCHYYNREIMQAQAPIIGLLHHDAKLWVVLYDPIADIPYVSEPIGLDLDLPRSHHVAGELKYPAAVTMDAFTCAAINGIEAMRHRIRQEGETDKEQDWRLASSELWNFLETKRTIHLKYPDPKDLPVRVYIKLTKELDVTRKMLPMGLQAVPGEYLLPVEGEAGAGYAERWWIDTKRPGFDDLKMTQGTPKQVRSHKGKGTEKKKDRSGHRSEPEPKPKPESGMGGYEYLKR</sequence>